<dbReference type="PANTHER" id="PTHR43280">
    <property type="entry name" value="ARAC-FAMILY TRANSCRIPTIONAL REGULATOR"/>
    <property type="match status" value="1"/>
</dbReference>
<evidence type="ECO:0000313" key="7">
    <source>
        <dbReference type="EMBL" id="RHC95996.1"/>
    </source>
</evidence>
<dbReference type="CDD" id="cd17536">
    <property type="entry name" value="REC_YesN-like"/>
    <property type="match status" value="1"/>
</dbReference>
<dbReference type="InterPro" id="IPR011006">
    <property type="entry name" value="CheY-like_superfamily"/>
</dbReference>
<dbReference type="InterPro" id="IPR018060">
    <property type="entry name" value="HTH_AraC"/>
</dbReference>
<dbReference type="Gene3D" id="3.40.50.2300">
    <property type="match status" value="1"/>
</dbReference>
<dbReference type="SMART" id="SM00342">
    <property type="entry name" value="HTH_ARAC"/>
    <property type="match status" value="1"/>
</dbReference>
<dbReference type="PROSITE" id="PS50110">
    <property type="entry name" value="RESPONSE_REGULATORY"/>
    <property type="match status" value="1"/>
</dbReference>
<dbReference type="PROSITE" id="PS00041">
    <property type="entry name" value="HTH_ARAC_FAMILY_1"/>
    <property type="match status" value="1"/>
</dbReference>
<evidence type="ECO:0000256" key="3">
    <source>
        <dbReference type="ARBA" id="ARBA00023163"/>
    </source>
</evidence>
<dbReference type="GO" id="GO:0000160">
    <property type="term" value="P:phosphorelay signal transduction system"/>
    <property type="evidence" value="ECO:0007669"/>
    <property type="project" value="InterPro"/>
</dbReference>
<dbReference type="Gene3D" id="1.10.10.60">
    <property type="entry name" value="Homeodomain-like"/>
    <property type="match status" value="2"/>
</dbReference>
<gene>
    <name evidence="7" type="ORF">DW820_02390</name>
</gene>
<evidence type="ECO:0000313" key="8">
    <source>
        <dbReference type="Proteomes" id="UP000285773"/>
    </source>
</evidence>
<sequence>MNPTKETHMNILLVDDDRFIIKALQKTIHWEALGIEQVYTASSLSQAQAIIQNHPIALMISDIEMPQGSGLDLLAWVRSEKYDIQTIFLTNYADFNYAQKAIELQSFEYYLKPIDPDRLEFIIQKALNKIKRHKSVAQLAQEGQREAEFWHDYLRKPRPSQVEQLLQEVMKLGYSTNPHEDYLLVLITLHLVEEDFQPSVTSWRLQLRHCIKDLSLDFPVHYCALSKIENQTDRYLCLFKKNQTAECADFLKAIQQKIQQDLDRSSILLYSDTISLETLLMKALQLCQYSDEQVFHWNSIHSYASLGPKPQKPTHRTSLTFTNQLETEQLLQIIRSLESQDRIPLSALSELQLDWTQQIGIYLDKNGILAHKLFQNKHHQFLFERRFHAIEAFEAYIGEYWSSARHYVIDLEHQSNLIQRITDYIDHHYKEDISRTKLAEMVFLSPDHLARIFKRDTGNTLMKYITDKRMAAAKEMLSQSDTPIYQVALQVGYDNYSYFTKAFKQKVGLSPGDYRKQCQEVY</sequence>
<dbReference type="AlphaFoldDB" id="A0A414CLS6"/>
<feature type="modified residue" description="4-aspartylphosphate" evidence="4">
    <location>
        <position position="62"/>
    </location>
</feature>
<dbReference type="InterPro" id="IPR001789">
    <property type="entry name" value="Sig_transdc_resp-reg_receiver"/>
</dbReference>
<dbReference type="SUPFAM" id="SSF46689">
    <property type="entry name" value="Homeodomain-like"/>
    <property type="match status" value="2"/>
</dbReference>
<comment type="caution">
    <text evidence="7">The sequence shown here is derived from an EMBL/GenBank/DDBJ whole genome shotgun (WGS) entry which is preliminary data.</text>
</comment>
<dbReference type="PRINTS" id="PR00032">
    <property type="entry name" value="HTHARAC"/>
</dbReference>
<dbReference type="Pfam" id="PF00072">
    <property type="entry name" value="Response_reg"/>
    <property type="match status" value="1"/>
</dbReference>
<reference evidence="7 8" key="1">
    <citation type="submission" date="2018-08" db="EMBL/GenBank/DDBJ databases">
        <title>A genome reference for cultivated species of the human gut microbiota.</title>
        <authorList>
            <person name="Zou Y."/>
            <person name="Xue W."/>
            <person name="Luo G."/>
        </authorList>
    </citation>
    <scope>NUCLEOTIDE SEQUENCE [LARGE SCALE GENOMIC DNA]</scope>
    <source>
        <strain evidence="7 8">AM33-3BH</strain>
    </source>
</reference>
<dbReference type="GO" id="GO:0003700">
    <property type="term" value="F:DNA-binding transcription factor activity"/>
    <property type="evidence" value="ECO:0007669"/>
    <property type="project" value="InterPro"/>
</dbReference>
<proteinExistence type="predicted"/>
<dbReference type="InterPro" id="IPR020449">
    <property type="entry name" value="Tscrpt_reg_AraC-type_HTH"/>
</dbReference>
<evidence type="ECO:0000259" key="6">
    <source>
        <dbReference type="PROSITE" id="PS50110"/>
    </source>
</evidence>
<keyword evidence="1" id="KW-0805">Transcription regulation</keyword>
<feature type="domain" description="HTH araC/xylS-type" evidence="5">
    <location>
        <begin position="419"/>
        <end position="517"/>
    </location>
</feature>
<keyword evidence="3" id="KW-0804">Transcription</keyword>
<accession>A0A414CLS6</accession>
<dbReference type="InterPro" id="IPR009057">
    <property type="entry name" value="Homeodomain-like_sf"/>
</dbReference>
<dbReference type="PROSITE" id="PS01124">
    <property type="entry name" value="HTH_ARAC_FAMILY_2"/>
    <property type="match status" value="1"/>
</dbReference>
<evidence type="ECO:0000259" key="5">
    <source>
        <dbReference type="PROSITE" id="PS01124"/>
    </source>
</evidence>
<dbReference type="InterPro" id="IPR018062">
    <property type="entry name" value="HTH_AraC-typ_CS"/>
</dbReference>
<evidence type="ECO:0000256" key="2">
    <source>
        <dbReference type="ARBA" id="ARBA00023125"/>
    </source>
</evidence>
<dbReference type="Proteomes" id="UP000285773">
    <property type="component" value="Unassembled WGS sequence"/>
</dbReference>
<dbReference type="Pfam" id="PF12833">
    <property type="entry name" value="HTH_18"/>
    <property type="match status" value="1"/>
</dbReference>
<dbReference type="SUPFAM" id="SSF52172">
    <property type="entry name" value="CheY-like"/>
    <property type="match status" value="1"/>
</dbReference>
<protein>
    <submittedName>
        <fullName evidence="7">Helix-turn-helix domain-containing protein</fullName>
    </submittedName>
</protein>
<evidence type="ECO:0000256" key="4">
    <source>
        <dbReference type="PROSITE-ProRule" id="PRU00169"/>
    </source>
</evidence>
<dbReference type="EMBL" id="QSIO01000001">
    <property type="protein sequence ID" value="RHC95996.1"/>
    <property type="molecule type" value="Genomic_DNA"/>
</dbReference>
<organism evidence="7 8">
    <name type="scientific">Streptococcus parasanguinis</name>
    <dbReference type="NCBI Taxonomy" id="1318"/>
    <lineage>
        <taxon>Bacteria</taxon>
        <taxon>Bacillati</taxon>
        <taxon>Bacillota</taxon>
        <taxon>Bacilli</taxon>
        <taxon>Lactobacillales</taxon>
        <taxon>Streptococcaceae</taxon>
        <taxon>Streptococcus</taxon>
    </lineage>
</organism>
<evidence type="ECO:0000256" key="1">
    <source>
        <dbReference type="ARBA" id="ARBA00023015"/>
    </source>
</evidence>
<keyword evidence="2" id="KW-0238">DNA-binding</keyword>
<dbReference type="PANTHER" id="PTHR43280:SF2">
    <property type="entry name" value="HTH-TYPE TRANSCRIPTIONAL REGULATOR EXSA"/>
    <property type="match status" value="1"/>
</dbReference>
<dbReference type="GO" id="GO:0043565">
    <property type="term" value="F:sequence-specific DNA binding"/>
    <property type="evidence" value="ECO:0007669"/>
    <property type="project" value="InterPro"/>
</dbReference>
<dbReference type="SMART" id="SM00448">
    <property type="entry name" value="REC"/>
    <property type="match status" value="1"/>
</dbReference>
<name>A0A414CLS6_STRPA</name>
<feature type="domain" description="Response regulatory" evidence="6">
    <location>
        <begin position="10"/>
        <end position="127"/>
    </location>
</feature>
<keyword evidence="4" id="KW-0597">Phosphoprotein</keyword>